<sequence length="275" mass="31199">MARPSERPQRPEPPERFKILRTVVIIIASPIFTILFIVTLAILRLLVLPYTLFYYSAHWGLRKRDFAVVQLYLDHFQALHADLIAHFSRDFSSLDEARITAPRVIRFWPMLIGQADIEGGSPVGIVRTWGHVFSGATALFVCLDGVGFSRKQLYALLQREVEAKVPSLTAEEKANFQRVKDKICENNLYAKLIPTTDPSGFTLPTDAGEKIVVPVRNYAVDWVVEGPGVLVVPMDTRTLACFQRMTRLLPVWKKVETDEDLVMGAEGMWQMVDLR</sequence>
<reference evidence="2" key="1">
    <citation type="submission" date="2022-10" db="EMBL/GenBank/DDBJ databases">
        <title>Culturing micro-colonial fungi from biological soil crusts in the Mojave desert and describing Neophaeococcomyces mojavensis, and introducing the new genera and species Taxawa tesnikishii.</title>
        <authorList>
            <person name="Kurbessoian T."/>
            <person name="Stajich J.E."/>
        </authorList>
    </citation>
    <scope>NUCLEOTIDE SEQUENCE</scope>
    <source>
        <strain evidence="2">TK_41</strain>
    </source>
</reference>
<keyword evidence="1" id="KW-1133">Transmembrane helix</keyword>
<protein>
    <submittedName>
        <fullName evidence="2">Uncharacterized protein</fullName>
    </submittedName>
</protein>
<keyword evidence="3" id="KW-1185">Reference proteome</keyword>
<proteinExistence type="predicted"/>
<name>A0AA38X464_9EURO</name>
<evidence type="ECO:0000313" key="3">
    <source>
        <dbReference type="Proteomes" id="UP001172673"/>
    </source>
</evidence>
<dbReference type="EMBL" id="JAPDRK010000014">
    <property type="protein sequence ID" value="KAJ9606486.1"/>
    <property type="molecule type" value="Genomic_DNA"/>
</dbReference>
<feature type="transmembrane region" description="Helical" evidence="1">
    <location>
        <begin position="20"/>
        <end position="47"/>
    </location>
</feature>
<accession>A0AA38X464</accession>
<keyword evidence="1" id="KW-0812">Transmembrane</keyword>
<dbReference type="Proteomes" id="UP001172673">
    <property type="component" value="Unassembled WGS sequence"/>
</dbReference>
<organism evidence="2 3">
    <name type="scientific">Cladophialophora chaetospira</name>
    <dbReference type="NCBI Taxonomy" id="386627"/>
    <lineage>
        <taxon>Eukaryota</taxon>
        <taxon>Fungi</taxon>
        <taxon>Dikarya</taxon>
        <taxon>Ascomycota</taxon>
        <taxon>Pezizomycotina</taxon>
        <taxon>Eurotiomycetes</taxon>
        <taxon>Chaetothyriomycetidae</taxon>
        <taxon>Chaetothyriales</taxon>
        <taxon>Herpotrichiellaceae</taxon>
        <taxon>Cladophialophora</taxon>
    </lineage>
</organism>
<gene>
    <name evidence="2" type="ORF">H2200_009447</name>
</gene>
<dbReference type="AlphaFoldDB" id="A0AA38X464"/>
<evidence type="ECO:0000256" key="1">
    <source>
        <dbReference type="SAM" id="Phobius"/>
    </source>
</evidence>
<evidence type="ECO:0000313" key="2">
    <source>
        <dbReference type="EMBL" id="KAJ9606486.1"/>
    </source>
</evidence>
<keyword evidence="1" id="KW-0472">Membrane</keyword>
<comment type="caution">
    <text evidence="2">The sequence shown here is derived from an EMBL/GenBank/DDBJ whole genome shotgun (WGS) entry which is preliminary data.</text>
</comment>